<name>A0AAD8PE48_BABGI</name>
<evidence type="ECO:0000313" key="2">
    <source>
        <dbReference type="Proteomes" id="UP001230268"/>
    </source>
</evidence>
<dbReference type="Proteomes" id="UP001230268">
    <property type="component" value="Unassembled WGS sequence"/>
</dbReference>
<dbReference type="AlphaFoldDB" id="A0AAD8PE48"/>
<sequence>MELTVGVNPIVNEFVKDGKQFISVVFDLQNPVNDECYHYVKVPFGSGHRISVTPSEGYVISGIIYGSNEIFMCDSSLISSIELINIYYYDQDIFLSVTVGNKRLGFGKVGESFLRLTAAESYYRMTRMGMSCTLDINQTKSTREVRVSTNSLYGRRVYYQRPRCGTKVDKLVDGETTIWKDCTGDDVMRESLAIRLSNVKLVSYRIDNYDETKTSYCISDGSGYYNVLLDEFVQCILHEDTCVGSIERKKEEMSRGTIA</sequence>
<gene>
    <name evidence="1" type="ORF">BgAZ_200820</name>
</gene>
<proteinExistence type="predicted"/>
<dbReference type="EMBL" id="JAVEPI010000002">
    <property type="protein sequence ID" value="KAK1443206.1"/>
    <property type="molecule type" value="Genomic_DNA"/>
</dbReference>
<comment type="caution">
    <text evidence="1">The sequence shown here is derived from an EMBL/GenBank/DDBJ whole genome shotgun (WGS) entry which is preliminary data.</text>
</comment>
<organism evidence="1 2">
    <name type="scientific">Babesia gibsoni</name>
    <dbReference type="NCBI Taxonomy" id="33632"/>
    <lineage>
        <taxon>Eukaryota</taxon>
        <taxon>Sar</taxon>
        <taxon>Alveolata</taxon>
        <taxon>Apicomplexa</taxon>
        <taxon>Aconoidasida</taxon>
        <taxon>Piroplasmida</taxon>
        <taxon>Babesiidae</taxon>
        <taxon>Babesia</taxon>
    </lineage>
</organism>
<protein>
    <submittedName>
        <fullName evidence="1">Uncharacterized protein</fullName>
    </submittedName>
</protein>
<accession>A0AAD8PE48</accession>
<keyword evidence="2" id="KW-1185">Reference proteome</keyword>
<evidence type="ECO:0000313" key="1">
    <source>
        <dbReference type="EMBL" id="KAK1443206.1"/>
    </source>
</evidence>
<reference evidence="1" key="1">
    <citation type="submission" date="2023-08" db="EMBL/GenBank/DDBJ databases">
        <title>Draft sequence of the Babesia gibsoni genome.</title>
        <authorList>
            <person name="Yamagishi J.Y."/>
            <person name="Xuan X.X."/>
        </authorList>
    </citation>
    <scope>NUCLEOTIDE SEQUENCE</scope>
    <source>
        <strain evidence="1">Azabu</strain>
    </source>
</reference>